<comment type="function">
    <text evidence="5">Could be a nuclease involved in processing of the 5'-end of pre-16S rRNA.</text>
</comment>
<feature type="domain" description="YqgF/RNase H-like" evidence="7">
    <location>
        <begin position="4"/>
        <end position="104"/>
    </location>
</feature>
<keyword evidence="1 5" id="KW-0963">Cytoplasm</keyword>
<dbReference type="SUPFAM" id="SSF53098">
    <property type="entry name" value="Ribonuclease H-like"/>
    <property type="match status" value="1"/>
</dbReference>
<protein>
    <recommendedName>
        <fullName evidence="5">Putative pre-16S rRNA nuclease</fullName>
        <ecNumber evidence="5">3.1.-.-</ecNumber>
    </recommendedName>
</protein>
<dbReference type="GO" id="GO:0016788">
    <property type="term" value="F:hydrolase activity, acting on ester bonds"/>
    <property type="evidence" value="ECO:0007669"/>
    <property type="project" value="UniProtKB-UniRule"/>
</dbReference>
<evidence type="ECO:0000313" key="8">
    <source>
        <dbReference type="EMBL" id="QEI08430.1"/>
    </source>
</evidence>
<evidence type="ECO:0000256" key="2">
    <source>
        <dbReference type="ARBA" id="ARBA00022517"/>
    </source>
</evidence>
<feature type="region of interest" description="Disordered" evidence="6">
    <location>
        <begin position="144"/>
        <end position="179"/>
    </location>
</feature>
<evidence type="ECO:0000256" key="5">
    <source>
        <dbReference type="HAMAP-Rule" id="MF_00651"/>
    </source>
</evidence>
<accession>A0A5C0B578</accession>
<organism evidence="8 9">
    <name type="scientific">Pigmentiphaga aceris</name>
    <dbReference type="NCBI Taxonomy" id="1940612"/>
    <lineage>
        <taxon>Bacteria</taxon>
        <taxon>Pseudomonadati</taxon>
        <taxon>Pseudomonadota</taxon>
        <taxon>Betaproteobacteria</taxon>
        <taxon>Burkholderiales</taxon>
        <taxon>Alcaligenaceae</taxon>
        <taxon>Pigmentiphaga</taxon>
    </lineage>
</organism>
<dbReference type="GO" id="GO:0000967">
    <property type="term" value="P:rRNA 5'-end processing"/>
    <property type="evidence" value="ECO:0007669"/>
    <property type="project" value="UniProtKB-UniRule"/>
</dbReference>
<dbReference type="PANTHER" id="PTHR33317">
    <property type="entry name" value="POLYNUCLEOTIDYL TRANSFERASE, RIBONUCLEASE H-LIKE SUPERFAMILY PROTEIN"/>
    <property type="match status" value="1"/>
</dbReference>
<dbReference type="Gene3D" id="3.30.420.140">
    <property type="entry name" value="YqgF/RNase H-like domain"/>
    <property type="match status" value="1"/>
</dbReference>
<evidence type="ECO:0000256" key="6">
    <source>
        <dbReference type="SAM" id="MobiDB-lite"/>
    </source>
</evidence>
<dbReference type="InterPro" id="IPR012337">
    <property type="entry name" value="RNaseH-like_sf"/>
</dbReference>
<evidence type="ECO:0000256" key="4">
    <source>
        <dbReference type="ARBA" id="ARBA00022801"/>
    </source>
</evidence>
<dbReference type="EC" id="3.1.-.-" evidence="5"/>
<keyword evidence="2 5" id="KW-0690">Ribosome biogenesis</keyword>
<dbReference type="InterPro" id="IPR005227">
    <property type="entry name" value="YqgF"/>
</dbReference>
<dbReference type="EMBL" id="CP043046">
    <property type="protein sequence ID" value="QEI08430.1"/>
    <property type="molecule type" value="Genomic_DNA"/>
</dbReference>
<dbReference type="CDD" id="cd16964">
    <property type="entry name" value="YqgF"/>
    <property type="match status" value="1"/>
</dbReference>
<proteinExistence type="inferred from homology"/>
<dbReference type="KEGG" id="pacr:FXN63_23265"/>
<keyword evidence="3 5" id="KW-0540">Nuclease</keyword>
<evidence type="ECO:0000259" key="7">
    <source>
        <dbReference type="SMART" id="SM00732"/>
    </source>
</evidence>
<keyword evidence="9" id="KW-1185">Reference proteome</keyword>
<dbReference type="InterPro" id="IPR006641">
    <property type="entry name" value="YqgF/RNaseH-like_dom"/>
</dbReference>
<dbReference type="SMART" id="SM00732">
    <property type="entry name" value="YqgFc"/>
    <property type="match status" value="1"/>
</dbReference>
<name>A0A5C0B578_9BURK</name>
<evidence type="ECO:0000256" key="3">
    <source>
        <dbReference type="ARBA" id="ARBA00022722"/>
    </source>
</evidence>
<dbReference type="GO" id="GO:0005829">
    <property type="term" value="C:cytosol"/>
    <property type="evidence" value="ECO:0007669"/>
    <property type="project" value="TreeGrafter"/>
</dbReference>
<dbReference type="AlphaFoldDB" id="A0A5C0B578"/>
<dbReference type="PANTHER" id="PTHR33317:SF4">
    <property type="entry name" value="POLYNUCLEOTIDYL TRANSFERASE, RIBONUCLEASE H-LIKE SUPERFAMILY PROTEIN"/>
    <property type="match status" value="1"/>
</dbReference>
<evidence type="ECO:0000256" key="1">
    <source>
        <dbReference type="ARBA" id="ARBA00022490"/>
    </source>
</evidence>
<dbReference type="OrthoDB" id="9796140at2"/>
<dbReference type="InterPro" id="IPR037027">
    <property type="entry name" value="YqgF/RNaseH-like_dom_sf"/>
</dbReference>
<feature type="compositionally biased region" description="Pro residues" evidence="6">
    <location>
        <begin position="169"/>
        <end position="179"/>
    </location>
</feature>
<dbReference type="HAMAP" id="MF_00651">
    <property type="entry name" value="Nuclease_YqgF"/>
    <property type="match status" value="1"/>
</dbReference>
<comment type="subcellular location">
    <subcellularLocation>
        <location evidence="5">Cytoplasm</location>
    </subcellularLocation>
</comment>
<sequence length="179" mass="19202">MPEETLLAFDIGVKRIGVAMGNTLMREARPLEIIPAGTRDSRFARIAALFKEWQPQRIVVGLSLAADGGEQPMTVQCRRFANQIYGRFGLPVVLVDERYSSMIAQSQRKLKRGEGDDALAAAVILQRYFDDPLAIELPTAMPVAKSPAASVPDGEGADAPPVAAQSSDAPPPISPETSS</sequence>
<dbReference type="NCBIfam" id="TIGR00250">
    <property type="entry name" value="RNAse_H_YqgF"/>
    <property type="match status" value="1"/>
</dbReference>
<keyword evidence="4 5" id="KW-0378">Hydrolase</keyword>
<reference evidence="8 9" key="1">
    <citation type="submission" date="2019-08" db="EMBL/GenBank/DDBJ databases">
        <title>Amphibian skin-associated Pigmentiphaga: genome sequence and occurrence across geography and hosts.</title>
        <authorList>
            <person name="Bletz M.C."/>
            <person name="Bunk B."/>
            <person name="Sproeer C."/>
            <person name="Biwer P."/>
            <person name="Reiter S."/>
            <person name="Rabemananjara F.C.E."/>
            <person name="Schulz S."/>
            <person name="Overmann J."/>
            <person name="Vences M."/>
        </authorList>
    </citation>
    <scope>NUCLEOTIDE SEQUENCE [LARGE SCALE GENOMIC DNA]</scope>
    <source>
        <strain evidence="8 9">Mada1488</strain>
    </source>
</reference>
<evidence type="ECO:0000313" key="9">
    <source>
        <dbReference type="Proteomes" id="UP000325161"/>
    </source>
</evidence>
<comment type="similarity">
    <text evidence="5">Belongs to the YqgF HJR family.</text>
</comment>
<dbReference type="Pfam" id="PF03652">
    <property type="entry name" value="RuvX"/>
    <property type="match status" value="1"/>
</dbReference>
<gene>
    <name evidence="8" type="primary">ruvX</name>
    <name evidence="8" type="ORF">FXN63_23265</name>
</gene>
<dbReference type="GO" id="GO:0004518">
    <property type="term" value="F:nuclease activity"/>
    <property type="evidence" value="ECO:0007669"/>
    <property type="project" value="UniProtKB-KW"/>
</dbReference>
<dbReference type="Proteomes" id="UP000325161">
    <property type="component" value="Chromosome"/>
</dbReference>